<evidence type="ECO:0000313" key="3">
    <source>
        <dbReference type="EMBL" id="OJJ98615.1"/>
    </source>
</evidence>
<feature type="chain" id="PRO_5012408829" description="F-box domain-containing protein" evidence="1">
    <location>
        <begin position="22"/>
        <end position="375"/>
    </location>
</feature>
<dbReference type="OrthoDB" id="4802432at2759"/>
<evidence type="ECO:0000259" key="2">
    <source>
        <dbReference type="Pfam" id="PF12937"/>
    </source>
</evidence>
<proteinExistence type="predicted"/>
<sequence>MAATLPLELLIQIATFLKSTGAPLTPCVTVCRRWQAAFEPLVYREVHVYTTDDLEEVSPGRALFLANLDRITSSAGISRRAWIRQLRCHLVIPYELPDWQAIQLEDYSTDNEVRRANDHAFQSGIIALFTTLSDWDPGLRLTVQLTILGQEEMLEPHTDHDTFTGQDTWDLQDGETLAVPLYRASFGDSDPSMLPVVPCINRLWFIEDCGEPAFHLAPDIWEGAAMQIARKCSTMSTLCLSMEERIKPDHLNYIQAGKWVTLPLPERQAKLDAIEDWTAFIRDEDEGDEDRELLDTEHFQRVLISLGHAARRMPKLTALNFPIEGNPDFDLLVEFTPYERAQLLLYSELRPDNELLRLGVVHSRASLRLWEVGGA</sequence>
<dbReference type="RefSeq" id="XP_020054955.1">
    <property type="nucleotide sequence ID" value="XM_020201391.1"/>
</dbReference>
<dbReference type="EMBL" id="KV878979">
    <property type="protein sequence ID" value="OJJ98615.1"/>
    <property type="molecule type" value="Genomic_DNA"/>
</dbReference>
<dbReference type="InterPro" id="IPR001810">
    <property type="entry name" value="F-box_dom"/>
</dbReference>
<feature type="domain" description="F-box" evidence="2">
    <location>
        <begin position="3"/>
        <end position="47"/>
    </location>
</feature>
<dbReference type="STRING" id="690307.A0A1L9WR12"/>
<reference evidence="4" key="1">
    <citation type="journal article" date="2017" name="Genome Biol.">
        <title>Comparative genomics reveals high biological diversity and specific adaptations in the industrially and medically important fungal genus Aspergillus.</title>
        <authorList>
            <person name="de Vries R.P."/>
            <person name="Riley R."/>
            <person name="Wiebenga A."/>
            <person name="Aguilar-Osorio G."/>
            <person name="Amillis S."/>
            <person name="Uchima C.A."/>
            <person name="Anderluh G."/>
            <person name="Asadollahi M."/>
            <person name="Askin M."/>
            <person name="Barry K."/>
            <person name="Battaglia E."/>
            <person name="Bayram O."/>
            <person name="Benocci T."/>
            <person name="Braus-Stromeyer S.A."/>
            <person name="Caldana C."/>
            <person name="Canovas D."/>
            <person name="Cerqueira G.C."/>
            <person name="Chen F."/>
            <person name="Chen W."/>
            <person name="Choi C."/>
            <person name="Clum A."/>
            <person name="Dos Santos R.A."/>
            <person name="Damasio A.R."/>
            <person name="Diallinas G."/>
            <person name="Emri T."/>
            <person name="Fekete E."/>
            <person name="Flipphi M."/>
            <person name="Freyberg S."/>
            <person name="Gallo A."/>
            <person name="Gournas C."/>
            <person name="Habgood R."/>
            <person name="Hainaut M."/>
            <person name="Harispe M.L."/>
            <person name="Henrissat B."/>
            <person name="Hilden K.S."/>
            <person name="Hope R."/>
            <person name="Hossain A."/>
            <person name="Karabika E."/>
            <person name="Karaffa L."/>
            <person name="Karanyi Z."/>
            <person name="Krasevec N."/>
            <person name="Kuo A."/>
            <person name="Kusch H."/>
            <person name="LaButti K."/>
            <person name="Lagendijk E.L."/>
            <person name="Lapidus A."/>
            <person name="Levasseur A."/>
            <person name="Lindquist E."/>
            <person name="Lipzen A."/>
            <person name="Logrieco A.F."/>
            <person name="MacCabe A."/>
            <person name="Maekelae M.R."/>
            <person name="Malavazi I."/>
            <person name="Melin P."/>
            <person name="Meyer V."/>
            <person name="Mielnichuk N."/>
            <person name="Miskei M."/>
            <person name="Molnar A.P."/>
            <person name="Mule G."/>
            <person name="Ngan C.Y."/>
            <person name="Orejas M."/>
            <person name="Orosz E."/>
            <person name="Ouedraogo J.P."/>
            <person name="Overkamp K.M."/>
            <person name="Park H.-S."/>
            <person name="Perrone G."/>
            <person name="Piumi F."/>
            <person name="Punt P.J."/>
            <person name="Ram A.F."/>
            <person name="Ramon A."/>
            <person name="Rauscher S."/>
            <person name="Record E."/>
            <person name="Riano-Pachon D.M."/>
            <person name="Robert V."/>
            <person name="Roehrig J."/>
            <person name="Ruller R."/>
            <person name="Salamov A."/>
            <person name="Salih N.S."/>
            <person name="Samson R.A."/>
            <person name="Sandor E."/>
            <person name="Sanguinetti M."/>
            <person name="Schuetze T."/>
            <person name="Sepcic K."/>
            <person name="Shelest E."/>
            <person name="Sherlock G."/>
            <person name="Sophianopoulou V."/>
            <person name="Squina F.M."/>
            <person name="Sun H."/>
            <person name="Susca A."/>
            <person name="Todd R.B."/>
            <person name="Tsang A."/>
            <person name="Unkles S.E."/>
            <person name="van de Wiele N."/>
            <person name="van Rossen-Uffink D."/>
            <person name="Oliveira J.V."/>
            <person name="Vesth T.C."/>
            <person name="Visser J."/>
            <person name="Yu J.-H."/>
            <person name="Zhou M."/>
            <person name="Andersen M.R."/>
            <person name="Archer D.B."/>
            <person name="Baker S.E."/>
            <person name="Benoit I."/>
            <person name="Brakhage A.A."/>
            <person name="Braus G.H."/>
            <person name="Fischer R."/>
            <person name="Frisvad J.C."/>
            <person name="Goldman G.H."/>
            <person name="Houbraken J."/>
            <person name="Oakley B."/>
            <person name="Pocsi I."/>
            <person name="Scazzocchio C."/>
            <person name="Seiboth B."/>
            <person name="vanKuyk P.A."/>
            <person name="Wortman J."/>
            <person name="Dyer P.S."/>
            <person name="Grigoriev I.V."/>
        </authorList>
    </citation>
    <scope>NUCLEOTIDE SEQUENCE [LARGE SCALE GENOMIC DNA]</scope>
    <source>
        <strain evidence="4">ATCC 16872 / CBS 172.66 / WB 5094</strain>
    </source>
</reference>
<feature type="signal peptide" evidence="1">
    <location>
        <begin position="1"/>
        <end position="21"/>
    </location>
</feature>
<dbReference type="OMA" id="EWHSRAI"/>
<protein>
    <recommendedName>
        <fullName evidence="2">F-box domain-containing protein</fullName>
    </recommendedName>
</protein>
<gene>
    <name evidence="3" type="ORF">ASPACDRAFT_44246</name>
</gene>
<dbReference type="GeneID" id="30975205"/>
<evidence type="ECO:0000256" key="1">
    <source>
        <dbReference type="SAM" id="SignalP"/>
    </source>
</evidence>
<name>A0A1L9WR12_ASPA1</name>
<dbReference type="VEuPathDB" id="FungiDB:ASPACDRAFT_44246"/>
<dbReference type="Pfam" id="PF12937">
    <property type="entry name" value="F-box-like"/>
    <property type="match status" value="1"/>
</dbReference>
<dbReference type="AlphaFoldDB" id="A0A1L9WR12"/>
<accession>A0A1L9WR12</accession>
<dbReference type="Proteomes" id="UP000184546">
    <property type="component" value="Unassembled WGS sequence"/>
</dbReference>
<keyword evidence="1" id="KW-0732">Signal</keyword>
<organism evidence="3 4">
    <name type="scientific">Aspergillus aculeatus (strain ATCC 16872 / CBS 172.66 / WB 5094)</name>
    <dbReference type="NCBI Taxonomy" id="690307"/>
    <lineage>
        <taxon>Eukaryota</taxon>
        <taxon>Fungi</taxon>
        <taxon>Dikarya</taxon>
        <taxon>Ascomycota</taxon>
        <taxon>Pezizomycotina</taxon>
        <taxon>Eurotiomycetes</taxon>
        <taxon>Eurotiomycetidae</taxon>
        <taxon>Eurotiales</taxon>
        <taxon>Aspergillaceae</taxon>
        <taxon>Aspergillus</taxon>
        <taxon>Aspergillus subgen. Circumdati</taxon>
    </lineage>
</organism>
<keyword evidence="4" id="KW-1185">Reference proteome</keyword>
<evidence type="ECO:0000313" key="4">
    <source>
        <dbReference type="Proteomes" id="UP000184546"/>
    </source>
</evidence>